<dbReference type="EMBL" id="JAQIFT010000003">
    <property type="protein sequence ID" value="MDA3729933.1"/>
    <property type="molecule type" value="Genomic_DNA"/>
</dbReference>
<evidence type="ECO:0000313" key="1">
    <source>
        <dbReference type="EMBL" id="MDA3729933.1"/>
    </source>
</evidence>
<comment type="caution">
    <text evidence="1">The sequence shown here is derived from an EMBL/GenBank/DDBJ whole genome shotgun (WGS) entry which is preliminary data.</text>
</comment>
<proteinExistence type="predicted"/>
<organism evidence="1 2">
    <name type="scientific">Holtiella tumoricola</name>
    <dbReference type="NCBI Taxonomy" id="3018743"/>
    <lineage>
        <taxon>Bacteria</taxon>
        <taxon>Bacillati</taxon>
        <taxon>Bacillota</taxon>
        <taxon>Clostridia</taxon>
        <taxon>Lachnospirales</taxon>
        <taxon>Cellulosilyticaceae</taxon>
        <taxon>Holtiella</taxon>
    </lineage>
</organism>
<keyword evidence="2" id="KW-1185">Reference proteome</keyword>
<dbReference type="Proteomes" id="UP001169242">
    <property type="component" value="Unassembled WGS sequence"/>
</dbReference>
<accession>A0AA42IYB5</accession>
<protein>
    <submittedName>
        <fullName evidence="1">Uncharacterized protein</fullName>
    </submittedName>
</protein>
<dbReference type="AlphaFoldDB" id="A0AA42IYB5"/>
<dbReference type="RefSeq" id="WP_053983718.1">
    <property type="nucleotide sequence ID" value="NZ_JAQIFT010000003.1"/>
</dbReference>
<name>A0AA42IYB5_9FIRM</name>
<evidence type="ECO:0000313" key="2">
    <source>
        <dbReference type="Proteomes" id="UP001169242"/>
    </source>
</evidence>
<sequence>MKELYTLKKKKSFAYEGTLESGMTIFYGENREDSLYISGTQYADLIAYFKGRTVRIGAGHGKVETDSMREWIVSHIGKAGIVSYIAAILVEEGVAEKVDMTSIYFK</sequence>
<reference evidence="1" key="1">
    <citation type="journal article" date="2023" name="Int. J. Syst. Evol. Microbiol.">
        <title>&lt;i&gt;Holtiella tumoricola&lt;/i&gt; gen. nov. sp. nov., isolated from a human clinical sample.</title>
        <authorList>
            <person name="Allen-Vercoe E."/>
            <person name="Daigneault M.C."/>
            <person name="Vancuren S.J."/>
            <person name="Cochrane K."/>
            <person name="O'Neal L.L."/>
            <person name="Sankaranarayanan K."/>
            <person name="Lawson P.A."/>
        </authorList>
    </citation>
    <scope>NUCLEOTIDE SEQUENCE</scope>
    <source>
        <strain evidence="1">CC70A</strain>
    </source>
</reference>
<gene>
    <name evidence="1" type="ORF">PBV87_00200</name>
</gene>